<feature type="region of interest" description="Disordered" evidence="2">
    <location>
        <begin position="1"/>
        <end position="20"/>
    </location>
</feature>
<dbReference type="Proteomes" id="UP000502641">
    <property type="component" value="Chromosome"/>
</dbReference>
<dbReference type="InterPro" id="IPR036890">
    <property type="entry name" value="HATPase_C_sf"/>
</dbReference>
<dbReference type="SUPFAM" id="SSF55874">
    <property type="entry name" value="ATPase domain of HSP90 chaperone/DNA topoisomerase II/histidine kinase"/>
    <property type="match status" value="1"/>
</dbReference>
<dbReference type="GO" id="GO:0004674">
    <property type="term" value="F:protein serine/threonine kinase activity"/>
    <property type="evidence" value="ECO:0007669"/>
    <property type="project" value="UniProtKB-KW"/>
</dbReference>
<feature type="domain" description="Histidine kinase/HSP90-like ATPase" evidence="3">
    <location>
        <begin position="28"/>
        <end position="142"/>
    </location>
</feature>
<dbReference type="KEGG" id="sarg:HKX69_31320"/>
<evidence type="ECO:0000256" key="2">
    <source>
        <dbReference type="SAM" id="MobiDB-lite"/>
    </source>
</evidence>
<reference evidence="4 5" key="1">
    <citation type="submission" date="2020-05" db="EMBL/GenBank/DDBJ databases">
        <authorList>
            <person name="Li K."/>
        </authorList>
    </citation>
    <scope>NUCLEOTIDE SEQUENCE [LARGE SCALE GENOMIC DNA]</scope>
    <source>
        <strain evidence="5">jing01</strain>
    </source>
</reference>
<accession>A0A6M4PTY2</accession>
<dbReference type="PANTHER" id="PTHR35526">
    <property type="entry name" value="ANTI-SIGMA-F FACTOR RSBW-RELATED"/>
    <property type="match status" value="1"/>
</dbReference>
<dbReference type="InterPro" id="IPR003594">
    <property type="entry name" value="HATPase_dom"/>
</dbReference>
<dbReference type="GO" id="GO:0005524">
    <property type="term" value="F:ATP binding"/>
    <property type="evidence" value="ECO:0007669"/>
    <property type="project" value="UniProtKB-KW"/>
</dbReference>
<dbReference type="PANTHER" id="PTHR35526:SF3">
    <property type="entry name" value="ANTI-SIGMA-F FACTOR RSBW"/>
    <property type="match status" value="1"/>
</dbReference>
<dbReference type="InterPro" id="IPR050267">
    <property type="entry name" value="Anti-sigma-factor_SerPK"/>
</dbReference>
<evidence type="ECO:0000313" key="4">
    <source>
        <dbReference type="EMBL" id="QJS13443.1"/>
    </source>
</evidence>
<dbReference type="RefSeq" id="WP_171158843.1">
    <property type="nucleotide sequence ID" value="NZ_CP053189.1"/>
</dbReference>
<feature type="compositionally biased region" description="Basic and acidic residues" evidence="2">
    <location>
        <begin position="1"/>
        <end position="14"/>
    </location>
</feature>
<evidence type="ECO:0000313" key="5">
    <source>
        <dbReference type="Proteomes" id="UP000502641"/>
    </source>
</evidence>
<dbReference type="Gene3D" id="3.30.565.10">
    <property type="entry name" value="Histidine kinase-like ATPase, C-terminal domain"/>
    <property type="match status" value="1"/>
</dbReference>
<dbReference type="EMBL" id="CP053189">
    <property type="protein sequence ID" value="QJS13443.1"/>
    <property type="molecule type" value="Genomic_DNA"/>
</dbReference>
<proteinExistence type="predicted"/>
<dbReference type="CDD" id="cd16936">
    <property type="entry name" value="HATPase_RsbW-like"/>
    <property type="match status" value="1"/>
</dbReference>
<evidence type="ECO:0000259" key="3">
    <source>
        <dbReference type="Pfam" id="PF13581"/>
    </source>
</evidence>
<evidence type="ECO:0000256" key="1">
    <source>
        <dbReference type="ARBA" id="ARBA00022527"/>
    </source>
</evidence>
<keyword evidence="1" id="KW-0418">Kinase</keyword>
<protein>
    <submittedName>
        <fullName evidence="4">ATP-binding protein</fullName>
    </submittedName>
</protein>
<organism evidence="4 5">
    <name type="scientific">Streptomyces argyrophylli</name>
    <dbReference type="NCBI Taxonomy" id="2726118"/>
    <lineage>
        <taxon>Bacteria</taxon>
        <taxon>Bacillati</taxon>
        <taxon>Actinomycetota</taxon>
        <taxon>Actinomycetes</taxon>
        <taxon>Kitasatosporales</taxon>
        <taxon>Streptomycetaceae</taxon>
        <taxon>Streptomyces</taxon>
    </lineage>
</organism>
<keyword evidence="5" id="KW-1185">Reference proteome</keyword>
<dbReference type="AlphaFoldDB" id="A0A6M4PTY2"/>
<name>A0A6M4PTY2_9ACTN</name>
<dbReference type="Pfam" id="PF13581">
    <property type="entry name" value="HATPase_c_2"/>
    <property type="match status" value="1"/>
</dbReference>
<keyword evidence="1" id="KW-0723">Serine/threonine-protein kinase</keyword>
<gene>
    <name evidence="4" type="ORF">HKX69_31320</name>
</gene>
<keyword evidence="1" id="KW-0808">Transferase</keyword>
<keyword evidence="4" id="KW-0067">ATP-binding</keyword>
<sequence length="159" mass="16497">MDEVARNEERRTDRAGPVTASAAYEGSPADIAAARELARAFLARVQDDHGLPVSERVMGVVQLVVSELVTNACKHAPGPCLVELELSGGGVGIAVWDTAPVLPIAKAADPGRVGQHGLEIVMAVCQGFEVRREPVGKRITASVTLADDPGGDVAGRAPV</sequence>
<keyword evidence="4" id="KW-0547">Nucleotide-binding</keyword>